<keyword evidence="3" id="KW-0863">Zinc-finger</keyword>
<keyword evidence="2" id="KW-0479">Metal-binding</keyword>
<organism evidence="7 8">
    <name type="scientific">Trametes pubescens</name>
    <name type="common">White-rot fungus</name>
    <dbReference type="NCBI Taxonomy" id="154538"/>
    <lineage>
        <taxon>Eukaryota</taxon>
        <taxon>Fungi</taxon>
        <taxon>Dikarya</taxon>
        <taxon>Basidiomycota</taxon>
        <taxon>Agaricomycotina</taxon>
        <taxon>Agaricomycetes</taxon>
        <taxon>Polyporales</taxon>
        <taxon>Polyporaceae</taxon>
        <taxon>Trametes</taxon>
    </lineage>
</organism>
<evidence type="ECO:0000313" key="7">
    <source>
        <dbReference type="EMBL" id="OJT08400.1"/>
    </source>
</evidence>
<evidence type="ECO:0000256" key="2">
    <source>
        <dbReference type="ARBA" id="ARBA00022723"/>
    </source>
</evidence>
<dbReference type="PANTHER" id="PTHR46481:SF10">
    <property type="entry name" value="ZINC FINGER BED DOMAIN-CONTAINING PROTEIN 39"/>
    <property type="match status" value="1"/>
</dbReference>
<evidence type="ECO:0000256" key="3">
    <source>
        <dbReference type="ARBA" id="ARBA00022771"/>
    </source>
</evidence>
<dbReference type="InterPro" id="IPR052035">
    <property type="entry name" value="ZnF_BED_domain_contain"/>
</dbReference>
<dbReference type="EMBL" id="MNAD01001043">
    <property type="protein sequence ID" value="OJT08400.1"/>
    <property type="molecule type" value="Genomic_DNA"/>
</dbReference>
<accession>A0A1M2VLG5</accession>
<comment type="subcellular location">
    <subcellularLocation>
        <location evidence="1">Nucleus</location>
    </subcellularLocation>
</comment>
<evidence type="ECO:0000256" key="5">
    <source>
        <dbReference type="ARBA" id="ARBA00023242"/>
    </source>
</evidence>
<feature type="compositionally biased region" description="Polar residues" evidence="6">
    <location>
        <begin position="740"/>
        <end position="749"/>
    </location>
</feature>
<sequence>MAAPQSAYNQYQAWYPLMPGHPHPGSQTGPPMRQAPQQELQIRPWVPPQEVTHSPINIEQASSTAQGSRKRKEPSQASDTIEAPSDDTLINTTPLRKATSVQDATDVYYFVRALQTDAVPTALPDEALERVLHDNPKSEWLGCKACKDFWKTWHNGSGVTSTVRRHLIKKHEKLYFTAIEVLGLKAHAPPPQSTFAETVKEPFSVHGFETKLVQWSVVDDQSLHVVDSKEFREMILFDAAHLQDEDIPHRSKLRMLIQVSYNAHRAEVRIEMQGALGRISFTADLWTDPILRAFMAVTAHYIVRIEGKHLTLKARLIAFKHIEGRHDGVSLAHAFFGVLEEEGVAPKIGSITMDSATSNDTKMDGLEALFTSRRIVFDHNGNCVRCFPHSVNRSVKAVLEAIKSNPIIPVVTGGDTTLMNHQQLSAYADALASDPVRRVRELVGACRKLGERRDDLRRVIKHGNAGNLWGQNMTVPELQLLRDCDTRWSSTYQMIGRAITLYPAIKMFLNSEDHRDLSHLQLTPMQLKVLVDLHQILEVPHAAQEVLSTSCTPTLSMALPSYELLITAWRSTERKMPEMSHFINAGIQRLEKYIRLARKTRIYALAMIINPTMKLEWMAQHWAEDDAKKASDWMTELMAQYAQHIRLTTMCRAPPSRVGVQNAAAAAAAAQKKGRSLLKSLSNAPRRSSSASNIPNNPSTSSIAASIPRSASTSSIPSASGPSSAPGPSSATPSMLSRLASPSESTLDNSAASSASSASSSATQDSSSPSPLPIDVSAASLELNKYTLEGLYELEIDKEGNEIEVDLLEYWEDRQYQFPLLFRVVLDVLPAQALCNY</sequence>
<dbReference type="SUPFAM" id="SSF53098">
    <property type="entry name" value="Ribonuclease H-like"/>
    <property type="match status" value="1"/>
</dbReference>
<gene>
    <name evidence="7" type="ORF">TRAPUB_688</name>
</gene>
<dbReference type="STRING" id="154538.A0A1M2VLG5"/>
<proteinExistence type="predicted"/>
<dbReference type="Proteomes" id="UP000184267">
    <property type="component" value="Unassembled WGS sequence"/>
</dbReference>
<feature type="region of interest" description="Disordered" evidence="6">
    <location>
        <begin position="15"/>
        <end position="88"/>
    </location>
</feature>
<comment type="caution">
    <text evidence="7">The sequence shown here is derived from an EMBL/GenBank/DDBJ whole genome shotgun (WGS) entry which is preliminary data.</text>
</comment>
<evidence type="ECO:0000256" key="6">
    <source>
        <dbReference type="SAM" id="MobiDB-lite"/>
    </source>
</evidence>
<dbReference type="AlphaFoldDB" id="A0A1M2VLG5"/>
<reference evidence="7 8" key="1">
    <citation type="submission" date="2016-10" db="EMBL/GenBank/DDBJ databases">
        <title>Genome sequence of the basidiomycete white-rot fungus Trametes pubescens.</title>
        <authorList>
            <person name="Makela M.R."/>
            <person name="Granchi Z."/>
            <person name="Peng M."/>
            <person name="De Vries R.P."/>
            <person name="Grigoriev I."/>
            <person name="Riley R."/>
            <person name="Hilden K."/>
        </authorList>
    </citation>
    <scope>NUCLEOTIDE SEQUENCE [LARGE SCALE GENOMIC DNA]</scope>
    <source>
        <strain evidence="7 8">FBCC735</strain>
    </source>
</reference>
<dbReference type="OMA" id="FINCHIP"/>
<dbReference type="InterPro" id="IPR012337">
    <property type="entry name" value="RNaseH-like_sf"/>
</dbReference>
<feature type="compositionally biased region" description="Polar residues" evidence="6">
    <location>
        <begin position="51"/>
        <end position="67"/>
    </location>
</feature>
<feature type="region of interest" description="Disordered" evidence="6">
    <location>
        <begin position="679"/>
        <end position="773"/>
    </location>
</feature>
<evidence type="ECO:0000256" key="4">
    <source>
        <dbReference type="ARBA" id="ARBA00022833"/>
    </source>
</evidence>
<dbReference type="PANTHER" id="PTHR46481">
    <property type="entry name" value="ZINC FINGER BED DOMAIN-CONTAINING PROTEIN 4"/>
    <property type="match status" value="1"/>
</dbReference>
<dbReference type="GO" id="GO:0008270">
    <property type="term" value="F:zinc ion binding"/>
    <property type="evidence" value="ECO:0007669"/>
    <property type="project" value="UniProtKB-KW"/>
</dbReference>
<evidence type="ECO:0008006" key="9">
    <source>
        <dbReference type="Google" id="ProtNLM"/>
    </source>
</evidence>
<dbReference type="GO" id="GO:0005634">
    <property type="term" value="C:nucleus"/>
    <property type="evidence" value="ECO:0007669"/>
    <property type="project" value="UniProtKB-SubCell"/>
</dbReference>
<protein>
    <recommendedName>
        <fullName evidence="9">AC transposase</fullName>
    </recommendedName>
</protein>
<keyword evidence="5" id="KW-0539">Nucleus</keyword>
<keyword evidence="4" id="KW-0862">Zinc</keyword>
<name>A0A1M2VLG5_TRAPU</name>
<evidence type="ECO:0000313" key="8">
    <source>
        <dbReference type="Proteomes" id="UP000184267"/>
    </source>
</evidence>
<feature type="compositionally biased region" description="Low complexity" evidence="6">
    <location>
        <begin position="682"/>
        <end position="734"/>
    </location>
</feature>
<keyword evidence="8" id="KW-1185">Reference proteome</keyword>
<dbReference type="OrthoDB" id="2790258at2759"/>
<feature type="compositionally biased region" description="Low complexity" evidence="6">
    <location>
        <begin position="750"/>
        <end position="769"/>
    </location>
</feature>
<evidence type="ECO:0000256" key="1">
    <source>
        <dbReference type="ARBA" id="ARBA00004123"/>
    </source>
</evidence>
<feature type="compositionally biased region" description="Polar residues" evidence="6">
    <location>
        <begin position="25"/>
        <end position="40"/>
    </location>
</feature>